<reference evidence="5" key="2">
    <citation type="submission" date="2025-09" db="UniProtKB">
        <authorList>
            <consortium name="Ensembl"/>
        </authorList>
    </citation>
    <scope>IDENTIFICATION</scope>
</reference>
<evidence type="ECO:0000313" key="5">
    <source>
        <dbReference type="Ensembl" id="ENSPKIP00000032837.1"/>
    </source>
</evidence>
<dbReference type="Pfam" id="PF14703">
    <property type="entry name" value="PHM7_cyt"/>
    <property type="match status" value="1"/>
</dbReference>
<dbReference type="GO" id="GO:0005886">
    <property type="term" value="C:plasma membrane"/>
    <property type="evidence" value="ECO:0007669"/>
    <property type="project" value="TreeGrafter"/>
</dbReference>
<feature type="domain" description="CSC1/OSCA1-like cytosolic" evidence="4">
    <location>
        <begin position="215"/>
        <end position="378"/>
    </location>
</feature>
<feature type="transmembrane region" description="Helical" evidence="2">
    <location>
        <begin position="40"/>
        <end position="59"/>
    </location>
</feature>
<keyword evidence="2" id="KW-0812">Transmembrane</keyword>
<dbReference type="InterPro" id="IPR045122">
    <property type="entry name" value="Csc1-like"/>
</dbReference>
<sequence length="390" mass="43527">MALLWSPANNGSSSQNDSSCSRATDESAILRDASFGGIPVVLLLDFIAFVVLLLIFSFIRKKVWDYGRLALVSESNGVSLLMLSAVISLSKGFCSWVPFVLRMDKEMIEERCGIDAVHYLSFQRHLIVLLVIICVGSVSVILPGNQDPHFGMGRTHTFTLINDLLWLHTLFAVLYLIITVVVLRHHTSQMKDFHKETAPVLVAFSHSALLPASSSEAYPTCRVLQVSLCYDVAKLIAHRLQRNLQYYQKILEREGRRESISPHPCGYLCCCRCCCEMVDAIDYYSSQESSMKQAEEHLREEVPQRPLGMAFITLETESMATYILRDFNALDCVGDGAAGRVTRCGCGRQPQPSSDSAALRVTSWRMSYAPRPSNIYWSVCPAGPTPGHNY</sequence>
<name>A0A3B3SQ62_9TELE</name>
<keyword evidence="6" id="KW-1185">Reference proteome</keyword>
<proteinExistence type="predicted"/>
<feature type="transmembrane region" description="Helical" evidence="2">
    <location>
        <begin position="79"/>
        <end position="101"/>
    </location>
</feature>
<evidence type="ECO:0000259" key="3">
    <source>
        <dbReference type="Pfam" id="PF13967"/>
    </source>
</evidence>
<evidence type="ECO:0000256" key="2">
    <source>
        <dbReference type="SAM" id="Phobius"/>
    </source>
</evidence>
<dbReference type="Pfam" id="PF13967">
    <property type="entry name" value="RSN1_TM"/>
    <property type="match status" value="1"/>
</dbReference>
<feature type="transmembrane region" description="Helical" evidence="2">
    <location>
        <begin position="126"/>
        <end position="144"/>
    </location>
</feature>
<evidence type="ECO:0000313" key="6">
    <source>
        <dbReference type="Proteomes" id="UP000261540"/>
    </source>
</evidence>
<reference evidence="5" key="1">
    <citation type="submission" date="2025-08" db="UniProtKB">
        <authorList>
            <consortium name="Ensembl"/>
        </authorList>
    </citation>
    <scope>IDENTIFICATION</scope>
</reference>
<keyword evidence="2" id="KW-0472">Membrane</keyword>
<dbReference type="GO" id="GO:0005227">
    <property type="term" value="F:calcium-activated cation channel activity"/>
    <property type="evidence" value="ECO:0007669"/>
    <property type="project" value="InterPro"/>
</dbReference>
<dbReference type="AlphaFoldDB" id="A0A3B3SQ62"/>
<dbReference type="GeneTree" id="ENSGT00940000159576"/>
<evidence type="ECO:0000256" key="1">
    <source>
        <dbReference type="SAM" id="MobiDB-lite"/>
    </source>
</evidence>
<dbReference type="InterPro" id="IPR032880">
    <property type="entry name" value="CSC1/OSCA1-like_N"/>
</dbReference>
<dbReference type="STRING" id="1676925.ENSPKIP00000032837"/>
<dbReference type="PANTHER" id="PTHR13018:SF24">
    <property type="entry name" value="CSC1-LIKE PROTEIN 1"/>
    <property type="match status" value="1"/>
</dbReference>
<dbReference type="PANTHER" id="PTHR13018">
    <property type="entry name" value="PROBABLE MEMBRANE PROTEIN DUF221-RELATED"/>
    <property type="match status" value="1"/>
</dbReference>
<organism evidence="5 6">
    <name type="scientific">Paramormyrops kingsleyae</name>
    <dbReference type="NCBI Taxonomy" id="1676925"/>
    <lineage>
        <taxon>Eukaryota</taxon>
        <taxon>Metazoa</taxon>
        <taxon>Chordata</taxon>
        <taxon>Craniata</taxon>
        <taxon>Vertebrata</taxon>
        <taxon>Euteleostomi</taxon>
        <taxon>Actinopterygii</taxon>
        <taxon>Neopterygii</taxon>
        <taxon>Teleostei</taxon>
        <taxon>Osteoglossocephala</taxon>
        <taxon>Osteoglossomorpha</taxon>
        <taxon>Osteoglossiformes</taxon>
        <taxon>Mormyridae</taxon>
        <taxon>Paramormyrops</taxon>
    </lineage>
</organism>
<feature type="compositionally biased region" description="Low complexity" evidence="1">
    <location>
        <begin position="9"/>
        <end position="20"/>
    </location>
</feature>
<protein>
    <submittedName>
        <fullName evidence="5">Transmembrane protein 63A</fullName>
    </submittedName>
</protein>
<feature type="domain" description="CSC1/OSCA1-like N-terminal transmembrane" evidence="3">
    <location>
        <begin position="42"/>
        <end position="183"/>
    </location>
</feature>
<dbReference type="InterPro" id="IPR027815">
    <property type="entry name" value="CSC1/OSCA1-like_cyt"/>
</dbReference>
<feature type="region of interest" description="Disordered" evidence="1">
    <location>
        <begin position="1"/>
        <end position="20"/>
    </location>
</feature>
<evidence type="ECO:0000259" key="4">
    <source>
        <dbReference type="Pfam" id="PF14703"/>
    </source>
</evidence>
<keyword evidence="2" id="KW-1133">Transmembrane helix</keyword>
<dbReference type="Proteomes" id="UP000261540">
    <property type="component" value="Unplaced"/>
</dbReference>
<feature type="transmembrane region" description="Helical" evidence="2">
    <location>
        <begin position="164"/>
        <end position="183"/>
    </location>
</feature>
<dbReference type="Ensembl" id="ENSPKIT00000013712.1">
    <property type="protein sequence ID" value="ENSPKIP00000032837.1"/>
    <property type="gene ID" value="ENSPKIG00000012769.1"/>
</dbReference>
<accession>A0A3B3SQ62</accession>